<accession>A0ABT0HPH3</accession>
<feature type="domain" description="HTH LytTR-type" evidence="1">
    <location>
        <begin position="1"/>
        <end position="107"/>
    </location>
</feature>
<dbReference type="Proteomes" id="UP001202180">
    <property type="component" value="Unassembled WGS sequence"/>
</dbReference>
<evidence type="ECO:0000313" key="2">
    <source>
        <dbReference type="EMBL" id="MCK8493747.1"/>
    </source>
</evidence>
<dbReference type="PROSITE" id="PS50930">
    <property type="entry name" value="HTH_LYTTR"/>
    <property type="match status" value="1"/>
</dbReference>
<dbReference type="InterPro" id="IPR007492">
    <property type="entry name" value="LytTR_DNA-bd_dom"/>
</dbReference>
<gene>
    <name evidence="2" type="ORF">M0L20_17910</name>
</gene>
<dbReference type="SMART" id="SM00850">
    <property type="entry name" value="LytTR"/>
    <property type="match status" value="1"/>
</dbReference>
<dbReference type="Gene3D" id="2.40.50.1020">
    <property type="entry name" value="LytTr DNA-binding domain"/>
    <property type="match status" value="1"/>
</dbReference>
<dbReference type="Pfam" id="PF04397">
    <property type="entry name" value="LytTR"/>
    <property type="match status" value="1"/>
</dbReference>
<proteinExistence type="predicted"/>
<dbReference type="EMBL" id="JALPRF010000003">
    <property type="protein sequence ID" value="MCK8493747.1"/>
    <property type="molecule type" value="Genomic_DNA"/>
</dbReference>
<protein>
    <submittedName>
        <fullName evidence="2">LytTR family transcriptional regulator</fullName>
    </submittedName>
</protein>
<evidence type="ECO:0000259" key="1">
    <source>
        <dbReference type="PROSITE" id="PS50930"/>
    </source>
</evidence>
<keyword evidence="3" id="KW-1185">Reference proteome</keyword>
<comment type="caution">
    <text evidence="2">The sequence shown here is derived from an EMBL/GenBank/DDBJ whole genome shotgun (WGS) entry which is preliminary data.</text>
</comment>
<reference evidence="2 3" key="1">
    <citation type="submission" date="2022-04" db="EMBL/GenBank/DDBJ databases">
        <title>Spirosoma sp. strain RP8 genome sequencing and assembly.</title>
        <authorList>
            <person name="Jung Y."/>
        </authorList>
    </citation>
    <scope>NUCLEOTIDE SEQUENCE [LARGE SCALE GENOMIC DNA]</scope>
    <source>
        <strain evidence="2 3">RP8</strain>
    </source>
</reference>
<sequence length="112" mass="13120">MKARPGAGVRHKFDIDQVVAITADVNYSYVYFLNGDCLHRSRTLKWYLERWPDLLRIHKNALINVDKISEYSLISGRQPSGYVIMINNLRLEVSRRNIKQVADYLAQRKQVQ</sequence>
<dbReference type="RefSeq" id="WP_248478360.1">
    <property type="nucleotide sequence ID" value="NZ_JALPRF010000003.1"/>
</dbReference>
<name>A0ABT0HPH3_9BACT</name>
<evidence type="ECO:0000313" key="3">
    <source>
        <dbReference type="Proteomes" id="UP001202180"/>
    </source>
</evidence>
<organism evidence="2 3">
    <name type="scientific">Spirosoma liriopis</name>
    <dbReference type="NCBI Taxonomy" id="2937440"/>
    <lineage>
        <taxon>Bacteria</taxon>
        <taxon>Pseudomonadati</taxon>
        <taxon>Bacteroidota</taxon>
        <taxon>Cytophagia</taxon>
        <taxon>Cytophagales</taxon>
        <taxon>Cytophagaceae</taxon>
        <taxon>Spirosoma</taxon>
    </lineage>
</organism>